<dbReference type="Pfam" id="PF03551">
    <property type="entry name" value="PadR"/>
    <property type="match status" value="1"/>
</dbReference>
<dbReference type="OrthoDB" id="120743at2"/>
<dbReference type="InterPro" id="IPR036390">
    <property type="entry name" value="WH_DNA-bd_sf"/>
</dbReference>
<dbReference type="EMBL" id="VRLR01000002">
    <property type="protein sequence ID" value="TXK82180.1"/>
    <property type="molecule type" value="Genomic_DNA"/>
</dbReference>
<proteinExistence type="predicted"/>
<dbReference type="PANTHER" id="PTHR33169">
    <property type="entry name" value="PADR-FAMILY TRANSCRIPTIONAL REGULATOR"/>
    <property type="match status" value="1"/>
</dbReference>
<gene>
    <name evidence="2" type="ORF">FU839_04650</name>
</gene>
<feature type="domain" description="Transcription regulator PadR N-terminal" evidence="1">
    <location>
        <begin position="15"/>
        <end position="90"/>
    </location>
</feature>
<evidence type="ECO:0000313" key="3">
    <source>
        <dbReference type="Proteomes" id="UP000321814"/>
    </source>
</evidence>
<evidence type="ECO:0000313" key="2">
    <source>
        <dbReference type="EMBL" id="TXK82180.1"/>
    </source>
</evidence>
<protein>
    <submittedName>
        <fullName evidence="2">PadR family transcriptional regulator</fullName>
    </submittedName>
</protein>
<dbReference type="RefSeq" id="WP_147903411.1">
    <property type="nucleotide sequence ID" value="NZ_BAAAGC010000017.1"/>
</dbReference>
<dbReference type="PANTHER" id="PTHR33169:SF14">
    <property type="entry name" value="TRANSCRIPTIONAL REGULATOR RV3488"/>
    <property type="match status" value="1"/>
</dbReference>
<comment type="caution">
    <text evidence="2">The sequence shown here is derived from an EMBL/GenBank/DDBJ whole genome shotgun (WGS) entry which is preliminary data.</text>
</comment>
<dbReference type="InterPro" id="IPR052509">
    <property type="entry name" value="Metal_resp_DNA-bind_regulator"/>
</dbReference>
<name>A0A5C8M451_9GAMM</name>
<keyword evidence="3" id="KW-1185">Reference proteome</keyword>
<dbReference type="InterPro" id="IPR005149">
    <property type="entry name" value="Tscrpt_reg_PadR_N"/>
</dbReference>
<reference evidence="2 3" key="1">
    <citation type="submission" date="2019-08" db="EMBL/GenBank/DDBJ databases">
        <title>Draft genome analysis of Rheinheimera tangshanensis isolated from the roots of fresh rice plants (Oryza sativa).</title>
        <authorList>
            <person name="Yu Q."/>
            <person name="Qi Y."/>
            <person name="Zhang H."/>
            <person name="Pu J."/>
        </authorList>
    </citation>
    <scope>NUCLEOTIDE SEQUENCE [LARGE SCALE GENOMIC DNA]</scope>
    <source>
        <strain evidence="2 3">JA3-B52</strain>
    </source>
</reference>
<dbReference type="Proteomes" id="UP000321814">
    <property type="component" value="Unassembled WGS sequence"/>
</dbReference>
<evidence type="ECO:0000259" key="1">
    <source>
        <dbReference type="Pfam" id="PF03551"/>
    </source>
</evidence>
<organism evidence="2 3">
    <name type="scientific">Rheinheimera tangshanensis</name>
    <dbReference type="NCBI Taxonomy" id="400153"/>
    <lineage>
        <taxon>Bacteria</taxon>
        <taxon>Pseudomonadati</taxon>
        <taxon>Pseudomonadota</taxon>
        <taxon>Gammaproteobacteria</taxon>
        <taxon>Chromatiales</taxon>
        <taxon>Chromatiaceae</taxon>
        <taxon>Rheinheimera</taxon>
    </lineage>
</organism>
<accession>A0A5C8M451</accession>
<dbReference type="InterPro" id="IPR036388">
    <property type="entry name" value="WH-like_DNA-bd_sf"/>
</dbReference>
<dbReference type="AlphaFoldDB" id="A0A5C8M451"/>
<sequence>MAQDKFIGEMEHMVLLAVLRLNEQAYGSQIRQCLADTVDRDLSIGALYTTLERLEQKGLLKSRLGEATAERGGRAKKYFAITAEGQQALHRSKQALDRLWQGLALRQGASVTVPQNGMEFPA</sequence>
<dbReference type="SUPFAM" id="SSF46785">
    <property type="entry name" value="Winged helix' DNA-binding domain"/>
    <property type="match status" value="1"/>
</dbReference>
<dbReference type="Gene3D" id="1.10.10.10">
    <property type="entry name" value="Winged helix-like DNA-binding domain superfamily/Winged helix DNA-binding domain"/>
    <property type="match status" value="1"/>
</dbReference>